<comment type="similarity">
    <text evidence="1">Belongs to the short-chain fatty acyl-CoA assimilation regulator (ScfR) family.</text>
</comment>
<dbReference type="AlphaFoldDB" id="A0AAE3I4B3"/>
<dbReference type="Gene3D" id="1.10.260.40">
    <property type="entry name" value="lambda repressor-like DNA-binding domains"/>
    <property type="match status" value="1"/>
</dbReference>
<protein>
    <submittedName>
        <fullName evidence="3">XRE family transcriptional regulator</fullName>
    </submittedName>
</protein>
<name>A0AAE3I4B3_9RALS</name>
<dbReference type="RefSeq" id="WP_260800127.1">
    <property type="nucleotide sequence ID" value="NZ_JAOCQJ010000004.1"/>
</dbReference>
<dbReference type="InterPro" id="IPR001387">
    <property type="entry name" value="Cro/C1-type_HTH"/>
</dbReference>
<dbReference type="InterPro" id="IPR052345">
    <property type="entry name" value="Rad_response_metalloprotease"/>
</dbReference>
<dbReference type="PROSITE" id="PS50943">
    <property type="entry name" value="HTH_CROC1"/>
    <property type="match status" value="1"/>
</dbReference>
<dbReference type="Gene3D" id="1.10.10.2910">
    <property type="match status" value="1"/>
</dbReference>
<accession>A0AAE3I4B3</accession>
<evidence type="ECO:0000256" key="1">
    <source>
        <dbReference type="ARBA" id="ARBA00007227"/>
    </source>
</evidence>
<dbReference type="GO" id="GO:0003677">
    <property type="term" value="F:DNA binding"/>
    <property type="evidence" value="ECO:0007669"/>
    <property type="project" value="InterPro"/>
</dbReference>
<evidence type="ECO:0000259" key="2">
    <source>
        <dbReference type="PROSITE" id="PS50943"/>
    </source>
</evidence>
<dbReference type="SUPFAM" id="SSF47413">
    <property type="entry name" value="lambda repressor-like DNA-binding domains"/>
    <property type="match status" value="1"/>
</dbReference>
<gene>
    <name evidence="3" type="ORF">N5I87_15500</name>
</gene>
<dbReference type="Proteomes" id="UP001164374">
    <property type="component" value="Unassembled WGS sequence"/>
</dbReference>
<dbReference type="PANTHER" id="PTHR43236:SF1">
    <property type="entry name" value="BLL7220 PROTEIN"/>
    <property type="match status" value="1"/>
</dbReference>
<dbReference type="PANTHER" id="PTHR43236">
    <property type="entry name" value="ANTITOXIN HIGA1"/>
    <property type="match status" value="1"/>
</dbReference>
<proteinExistence type="inferred from homology"/>
<dbReference type="InterPro" id="IPR010982">
    <property type="entry name" value="Lambda_DNA-bd_dom_sf"/>
</dbReference>
<reference evidence="3" key="1">
    <citation type="journal article" date="2023" name="Front. Microbiol.">
        <title>Ralstonia chuxiongensis sp. nov., Ralstonia mojiangensis sp. nov., and Ralstonia soli sp. nov., isolated from tobacco fields, are three novel species in the family Burkholderiaceae.</title>
        <authorList>
            <person name="Lu C.H."/>
            <person name="Zhang Y.Y."/>
            <person name="Jiang N."/>
            <person name="Chen W."/>
            <person name="Shao X."/>
            <person name="Zhao Z.M."/>
            <person name="Lu W.L."/>
            <person name="Hu X."/>
            <person name="Xi Y.X."/>
            <person name="Zou S.Y."/>
            <person name="Wei Q.J."/>
            <person name="Lin Z.L."/>
            <person name="Gong L."/>
            <person name="Gai X.T."/>
            <person name="Zhang L.Q."/>
            <person name="Li J.Y."/>
            <person name="Jin Y."/>
            <person name="Xia Z.Y."/>
        </authorList>
    </citation>
    <scope>NUCLEOTIDE SEQUENCE</scope>
    <source>
        <strain evidence="3">22TCCZM01-4</strain>
    </source>
</reference>
<organism evidence="3 4">
    <name type="scientific">Ralstonia mojiangensis</name>
    <dbReference type="NCBI Taxonomy" id="2953895"/>
    <lineage>
        <taxon>Bacteria</taxon>
        <taxon>Pseudomonadati</taxon>
        <taxon>Pseudomonadota</taxon>
        <taxon>Betaproteobacteria</taxon>
        <taxon>Burkholderiales</taxon>
        <taxon>Burkholderiaceae</taxon>
        <taxon>Ralstonia</taxon>
    </lineage>
</organism>
<comment type="caution">
    <text evidence="3">The sequence shown here is derived from an EMBL/GenBank/DDBJ whole genome shotgun (WGS) entry which is preliminary data.</text>
</comment>
<evidence type="ECO:0000313" key="4">
    <source>
        <dbReference type="Proteomes" id="UP001164374"/>
    </source>
</evidence>
<dbReference type="EMBL" id="JAOCQJ010000004">
    <property type="protein sequence ID" value="MCT7317413.1"/>
    <property type="molecule type" value="Genomic_DNA"/>
</dbReference>
<evidence type="ECO:0000313" key="3">
    <source>
        <dbReference type="EMBL" id="MCT7317413.1"/>
    </source>
</evidence>
<dbReference type="InterPro" id="IPR010359">
    <property type="entry name" value="IrrE_HExxH"/>
</dbReference>
<dbReference type="SMART" id="SM00530">
    <property type="entry name" value="HTH_XRE"/>
    <property type="match status" value="1"/>
</dbReference>
<reference evidence="3" key="2">
    <citation type="submission" date="2023-02" db="EMBL/GenBank/DDBJ databases">
        <authorList>
            <person name="Lu C.-H."/>
        </authorList>
    </citation>
    <scope>NUCLEOTIDE SEQUENCE</scope>
    <source>
        <strain evidence="3">22TCCZM01-4</strain>
    </source>
</reference>
<dbReference type="Pfam" id="PF06114">
    <property type="entry name" value="Peptidase_M78"/>
    <property type="match status" value="1"/>
</dbReference>
<feature type="domain" description="HTH cro/C1-type" evidence="2">
    <location>
        <begin position="16"/>
        <end position="70"/>
    </location>
</feature>
<sequence>MDTELKIRPEILGSRLKAARLEAGRSQGDVADALGVARTTIVAIEGGKRKVSAKELRAFAELLGASEAELLATSAQSLDMGLKFRSTIAASTDPAKAAATTLLNRLAASAIELEKLLSHPVPQAEYPPIVLAKHQPLEQQAEDAALALRQRLGIGLGPILDVTSLLEMDLGVRLFERRLPSSISGACAYDREVGGFILVNSEHRPERRRLTAVHELCHALLRRTGVFVHAEGEELGEREEKFCDAFARAFLMPASTVRRKAAELMELAGRFSVRELLAMSIYFDASMEAMTRRMEALTLLPKGTFDSLRDKGLTLEHLQRVKTELGKSEEKASFTPRTLILAASAYEQNLLSEQQIAHKLDMDLLEVREAFEALVGERSDLLELAL</sequence>
<dbReference type="Pfam" id="PF13560">
    <property type="entry name" value="HTH_31"/>
    <property type="match status" value="1"/>
</dbReference>
<dbReference type="CDD" id="cd00093">
    <property type="entry name" value="HTH_XRE"/>
    <property type="match status" value="1"/>
</dbReference>